<evidence type="ECO:0000313" key="1">
    <source>
        <dbReference type="EMBL" id="KXB68009.1"/>
    </source>
</evidence>
<name>A0A134AK39_9FIRM</name>
<gene>
    <name evidence="1" type="ORF">HMPREF1863_00326</name>
</gene>
<protein>
    <submittedName>
        <fullName evidence="1">Uncharacterized protein</fullName>
    </submittedName>
</protein>
<comment type="caution">
    <text evidence="1">The sequence shown here is derived from an EMBL/GenBank/DDBJ whole genome shotgun (WGS) entry which is preliminary data.</text>
</comment>
<evidence type="ECO:0000313" key="2">
    <source>
        <dbReference type="Proteomes" id="UP000070442"/>
    </source>
</evidence>
<dbReference type="AlphaFoldDB" id="A0A134AK39"/>
<organism evidence="1 2">
    <name type="scientific">Aedoeadaptatus coxii</name>
    <dbReference type="NCBI Taxonomy" id="755172"/>
    <lineage>
        <taxon>Bacteria</taxon>
        <taxon>Bacillati</taxon>
        <taxon>Bacillota</taxon>
        <taxon>Tissierellia</taxon>
        <taxon>Tissierellales</taxon>
        <taxon>Peptoniphilaceae</taxon>
        <taxon>Aedoeadaptatus</taxon>
    </lineage>
</organism>
<keyword evidence="2" id="KW-1185">Reference proteome</keyword>
<accession>A0A134AK39</accession>
<dbReference type="RefSeq" id="WP_068366732.1">
    <property type="nucleotide sequence ID" value="NZ_CAMYBE010000017.1"/>
</dbReference>
<proteinExistence type="predicted"/>
<dbReference type="EMBL" id="LSDG01000008">
    <property type="protein sequence ID" value="KXB68009.1"/>
    <property type="molecule type" value="Genomic_DNA"/>
</dbReference>
<dbReference type="Proteomes" id="UP000070442">
    <property type="component" value="Unassembled WGS sequence"/>
</dbReference>
<sequence length="97" mass="11260">MQGLRTQESVKFLEFFEHVQKEAENLGKVFFLDFGQCDGTTFQGMETDRLFGWLVPKEKAEEFNRLFLNDNIAEEWDAFGAWAMPEITGGKITIKFL</sequence>
<dbReference type="STRING" id="755172.HMPREF1863_00326"/>
<dbReference type="OrthoDB" id="2059841at2"/>
<reference evidence="2" key="1">
    <citation type="submission" date="2016-01" db="EMBL/GenBank/DDBJ databases">
        <authorList>
            <person name="Mitreva M."/>
            <person name="Pepin K.H."/>
            <person name="Mihindukulasuriya K.A."/>
            <person name="Fulton R."/>
            <person name="Fronick C."/>
            <person name="O'Laughlin M."/>
            <person name="Miner T."/>
            <person name="Herter B."/>
            <person name="Rosa B.A."/>
            <person name="Cordes M."/>
            <person name="Tomlinson C."/>
            <person name="Wollam A."/>
            <person name="Palsikar V.B."/>
            <person name="Mardis E.R."/>
            <person name="Wilson R.K."/>
        </authorList>
    </citation>
    <scope>NUCLEOTIDE SEQUENCE [LARGE SCALE GENOMIC DNA]</scope>
    <source>
        <strain evidence="2">DNF00729</strain>
    </source>
</reference>
<dbReference type="PATRIC" id="fig|755172.3.peg.313"/>